<feature type="transmembrane region" description="Helical" evidence="1">
    <location>
        <begin position="226"/>
        <end position="248"/>
    </location>
</feature>
<protein>
    <submittedName>
        <fullName evidence="2">Uncharacterized protein</fullName>
    </submittedName>
</protein>
<feature type="transmembrane region" description="Helical" evidence="1">
    <location>
        <begin position="188"/>
        <end position="214"/>
    </location>
</feature>
<organism evidence="2 3">
    <name type="scientific">Lentinus tigrinus ALCF2SS1-6</name>
    <dbReference type="NCBI Taxonomy" id="1328759"/>
    <lineage>
        <taxon>Eukaryota</taxon>
        <taxon>Fungi</taxon>
        <taxon>Dikarya</taxon>
        <taxon>Basidiomycota</taxon>
        <taxon>Agaricomycotina</taxon>
        <taxon>Agaricomycetes</taxon>
        <taxon>Polyporales</taxon>
        <taxon>Polyporaceae</taxon>
        <taxon>Lentinus</taxon>
    </lineage>
</organism>
<evidence type="ECO:0000313" key="2">
    <source>
        <dbReference type="EMBL" id="RPD54332.1"/>
    </source>
</evidence>
<accession>A0A5C2RRR0</accession>
<dbReference type="OrthoDB" id="3357408at2759"/>
<dbReference type="Proteomes" id="UP000313359">
    <property type="component" value="Unassembled WGS sequence"/>
</dbReference>
<dbReference type="EMBL" id="ML122307">
    <property type="protein sequence ID" value="RPD54332.1"/>
    <property type="molecule type" value="Genomic_DNA"/>
</dbReference>
<evidence type="ECO:0000313" key="3">
    <source>
        <dbReference type="Proteomes" id="UP000313359"/>
    </source>
</evidence>
<keyword evidence="1" id="KW-0812">Transmembrane</keyword>
<evidence type="ECO:0000256" key="1">
    <source>
        <dbReference type="SAM" id="Phobius"/>
    </source>
</evidence>
<gene>
    <name evidence="2" type="ORF">L227DRAFT_511815</name>
</gene>
<proteinExistence type="predicted"/>
<keyword evidence="3" id="KW-1185">Reference proteome</keyword>
<keyword evidence="1" id="KW-0472">Membrane</keyword>
<sequence>MASSFPLPKAYFIALFCEAILHGMTSPINITMIVLTVVMYALSTTHIALSLRQNLIAFFDQHAADGGHTILNDPNNPLVYSQIAIEVINDAIVCWRTWVLWGRDYRVIIAPALCIIGGFASGIGMIHAFAISSSGQEVYNEDITRWFSVFGGLTCLANIYAVVAISYRACLRTLRYLSSGVVVRGGRYYSTLLVVIESGALYSIALIITIILFASDNNGVYVITDMLGHLTGIYPTAIIVLVCLNMTFHDDITHTETMLTTLQHTNDSRSRHSRSFGTVLHLRKDSALAPVVTVTSSSEAEGGLELGERSGSRSGKKAFALGPFGHERWFGSESSGMIAPTDESTKARSWV</sequence>
<feature type="transmembrane region" description="Helical" evidence="1">
    <location>
        <begin position="12"/>
        <end position="42"/>
    </location>
</feature>
<keyword evidence="1" id="KW-1133">Transmembrane helix</keyword>
<reference evidence="2" key="1">
    <citation type="journal article" date="2018" name="Genome Biol. Evol.">
        <title>Genomics and development of Lentinus tigrinus, a white-rot wood-decaying mushroom with dimorphic fruiting bodies.</title>
        <authorList>
            <person name="Wu B."/>
            <person name="Xu Z."/>
            <person name="Knudson A."/>
            <person name="Carlson A."/>
            <person name="Chen N."/>
            <person name="Kovaka S."/>
            <person name="LaButti K."/>
            <person name="Lipzen A."/>
            <person name="Pennachio C."/>
            <person name="Riley R."/>
            <person name="Schakwitz W."/>
            <person name="Umezawa K."/>
            <person name="Ohm R.A."/>
            <person name="Grigoriev I.V."/>
            <person name="Nagy L.G."/>
            <person name="Gibbons J."/>
            <person name="Hibbett D."/>
        </authorList>
    </citation>
    <scope>NUCLEOTIDE SEQUENCE [LARGE SCALE GENOMIC DNA]</scope>
    <source>
        <strain evidence="2">ALCF2SS1-6</strain>
    </source>
</reference>
<dbReference type="AlphaFoldDB" id="A0A5C2RRR0"/>
<feature type="transmembrane region" description="Helical" evidence="1">
    <location>
        <begin position="143"/>
        <end position="167"/>
    </location>
</feature>
<name>A0A5C2RRR0_9APHY</name>
<feature type="transmembrane region" description="Helical" evidence="1">
    <location>
        <begin position="107"/>
        <end position="131"/>
    </location>
</feature>